<dbReference type="RefSeq" id="XP_065726779.1">
    <property type="nucleotide sequence ID" value="XM_065870707.1"/>
</dbReference>
<feature type="region of interest" description="Disordered" evidence="1">
    <location>
        <begin position="1"/>
        <end position="106"/>
    </location>
</feature>
<evidence type="ECO:0000313" key="2">
    <source>
        <dbReference type="EMBL" id="WVW86568.1"/>
    </source>
</evidence>
<reference evidence="2" key="1">
    <citation type="submission" date="2013-07" db="EMBL/GenBank/DDBJ databases">
        <authorList>
            <consortium name="The Broad Institute Genome Sequencing Platform"/>
            <person name="Cuomo C."/>
            <person name="Litvintseva A."/>
            <person name="Chen Y."/>
            <person name="Heitman J."/>
            <person name="Sun S."/>
            <person name="Springer D."/>
            <person name="Dromer F."/>
            <person name="Young S.K."/>
            <person name="Zeng Q."/>
            <person name="Gargeya S."/>
            <person name="Fitzgerald M."/>
            <person name="Abouelleil A."/>
            <person name="Alvarado L."/>
            <person name="Berlin A.M."/>
            <person name="Chapman S.B."/>
            <person name="Dewar J."/>
            <person name="Goldberg J."/>
            <person name="Griggs A."/>
            <person name="Gujja S."/>
            <person name="Hansen M."/>
            <person name="Howarth C."/>
            <person name="Imamovic A."/>
            <person name="Larimer J."/>
            <person name="McCowan C."/>
            <person name="Murphy C."/>
            <person name="Pearson M."/>
            <person name="Priest M."/>
            <person name="Roberts A."/>
            <person name="Saif S."/>
            <person name="Shea T."/>
            <person name="Sykes S."/>
            <person name="Wortman J."/>
            <person name="Nusbaum C."/>
            <person name="Birren B."/>
        </authorList>
    </citation>
    <scope>NUCLEOTIDE SEQUENCE</scope>
    <source>
        <strain evidence="2">CBS 10118</strain>
    </source>
</reference>
<dbReference type="EMBL" id="CP144548">
    <property type="protein sequence ID" value="WVW86568.1"/>
    <property type="molecule type" value="Genomic_DNA"/>
</dbReference>
<evidence type="ECO:0000256" key="1">
    <source>
        <dbReference type="SAM" id="MobiDB-lite"/>
    </source>
</evidence>
<reference evidence="2" key="2">
    <citation type="submission" date="2024-02" db="EMBL/GenBank/DDBJ databases">
        <title>Comparative genomics of Cryptococcus and Kwoniella reveals pathogenesis evolution and contrasting modes of karyotype evolution via chromosome fusion or intercentromeric recombination.</title>
        <authorList>
            <person name="Coelho M.A."/>
            <person name="David-Palma M."/>
            <person name="Shea T."/>
            <person name="Bowers K."/>
            <person name="McGinley-Smith S."/>
            <person name="Mohammad A.W."/>
            <person name="Gnirke A."/>
            <person name="Yurkov A.M."/>
            <person name="Nowrousian M."/>
            <person name="Sun S."/>
            <person name="Cuomo C.A."/>
            <person name="Heitman J."/>
        </authorList>
    </citation>
    <scope>NUCLEOTIDE SEQUENCE</scope>
    <source>
        <strain evidence="2">CBS 10118</strain>
    </source>
</reference>
<name>A0AAJ8KG31_9TREE</name>
<sequence>MKGKKSKRASPPLEGFYQPYDPPGYIPQSGPPQHSQFVHPASIPALNGAPAALNPFTQPHSQNAHHTQSNPPLQYRLPDSVQLSTSSHHSIYPQSSSSTPSNPALNPYNPYAKHVYHPNPPYNQIGIRQYLEEETHFECAECDSRRKDDKRAAWCDKCAKFTRNIKINGP</sequence>
<gene>
    <name evidence="2" type="ORF">I302_108618</name>
</gene>
<accession>A0AAJ8KG31</accession>
<organism evidence="2 3">
    <name type="scientific">Kwoniella bestiolae CBS 10118</name>
    <dbReference type="NCBI Taxonomy" id="1296100"/>
    <lineage>
        <taxon>Eukaryota</taxon>
        <taxon>Fungi</taxon>
        <taxon>Dikarya</taxon>
        <taxon>Basidiomycota</taxon>
        <taxon>Agaricomycotina</taxon>
        <taxon>Tremellomycetes</taxon>
        <taxon>Tremellales</taxon>
        <taxon>Cryptococcaceae</taxon>
        <taxon>Kwoniella</taxon>
    </lineage>
</organism>
<feature type="compositionally biased region" description="Low complexity" evidence="1">
    <location>
        <begin position="84"/>
        <end position="101"/>
    </location>
</feature>
<protein>
    <submittedName>
        <fullName evidence="2">Uncharacterized protein</fullName>
    </submittedName>
</protein>
<proteinExistence type="predicted"/>
<dbReference type="AlphaFoldDB" id="A0AAJ8KG31"/>
<dbReference type="KEGG" id="kbi:90824473"/>
<dbReference type="GeneID" id="90824473"/>
<feature type="compositionally biased region" description="Polar residues" evidence="1">
    <location>
        <begin position="56"/>
        <end position="72"/>
    </location>
</feature>
<feature type="compositionally biased region" description="Low complexity" evidence="1">
    <location>
        <begin position="44"/>
        <end position="55"/>
    </location>
</feature>
<dbReference type="Proteomes" id="UP000092730">
    <property type="component" value="Chromosome 8"/>
</dbReference>
<evidence type="ECO:0000313" key="3">
    <source>
        <dbReference type="Proteomes" id="UP000092730"/>
    </source>
</evidence>
<keyword evidence="3" id="KW-1185">Reference proteome</keyword>